<keyword evidence="1" id="KW-1133">Transmembrane helix</keyword>
<feature type="transmembrane region" description="Helical" evidence="1">
    <location>
        <begin position="12"/>
        <end position="33"/>
    </location>
</feature>
<dbReference type="AlphaFoldDB" id="E0ID48"/>
<dbReference type="STRING" id="717606.PaecuDRAFT_3550"/>
<evidence type="ECO:0000313" key="3">
    <source>
        <dbReference type="Proteomes" id="UP000005387"/>
    </source>
</evidence>
<evidence type="ECO:0000256" key="1">
    <source>
        <dbReference type="SAM" id="Phobius"/>
    </source>
</evidence>
<dbReference type="EMBL" id="AEDD01000010">
    <property type="protein sequence ID" value="EFM09503.1"/>
    <property type="molecule type" value="Genomic_DNA"/>
</dbReference>
<gene>
    <name evidence="2" type="ORF">PaecuDRAFT_3550</name>
</gene>
<sequence length="34" mass="4023">MQRGEAVQLVSGWPRFLCKILYPIGYVVVLYPYY</sequence>
<name>E0ID48_9BACL</name>
<keyword evidence="1" id="KW-0812">Transmembrane</keyword>
<dbReference type="Proteomes" id="UP000005387">
    <property type="component" value="Unassembled WGS sequence"/>
</dbReference>
<keyword evidence="3" id="KW-1185">Reference proteome</keyword>
<proteinExistence type="predicted"/>
<reference evidence="2 3" key="1">
    <citation type="submission" date="2010-07" db="EMBL/GenBank/DDBJ databases">
        <title>The draft genome of Paenibacillus curdlanolyticus YK9.</title>
        <authorList>
            <consortium name="US DOE Joint Genome Institute (JGI-PGF)"/>
            <person name="Lucas S."/>
            <person name="Copeland A."/>
            <person name="Lapidus A."/>
            <person name="Cheng J.-F."/>
            <person name="Bruce D."/>
            <person name="Goodwin L."/>
            <person name="Pitluck S."/>
            <person name="Land M.L."/>
            <person name="Hauser L."/>
            <person name="Chang Y.-J."/>
            <person name="Jeffries C."/>
            <person name="Anderson I.J."/>
            <person name="Johnson E."/>
            <person name="Loganathan U."/>
            <person name="Mulhopadhyay B."/>
            <person name="Kyrpides N."/>
            <person name="Woyke T.J."/>
        </authorList>
    </citation>
    <scope>NUCLEOTIDE SEQUENCE [LARGE SCALE GENOMIC DNA]</scope>
    <source>
        <strain evidence="2 3">YK9</strain>
    </source>
</reference>
<accession>E0ID48</accession>
<protein>
    <submittedName>
        <fullName evidence="2">Uncharacterized protein</fullName>
    </submittedName>
</protein>
<keyword evidence="1" id="KW-0472">Membrane</keyword>
<evidence type="ECO:0000313" key="2">
    <source>
        <dbReference type="EMBL" id="EFM09503.1"/>
    </source>
</evidence>
<organism evidence="2 3">
    <name type="scientific">Paenibacillus curdlanolyticus YK9</name>
    <dbReference type="NCBI Taxonomy" id="717606"/>
    <lineage>
        <taxon>Bacteria</taxon>
        <taxon>Bacillati</taxon>
        <taxon>Bacillota</taxon>
        <taxon>Bacilli</taxon>
        <taxon>Bacillales</taxon>
        <taxon>Paenibacillaceae</taxon>
        <taxon>Paenibacillus</taxon>
    </lineage>
</organism>